<reference evidence="3 4" key="1">
    <citation type="journal article" date="2019" name="Nat. Ecol. Evol.">
        <title>Megaphylogeny resolves global patterns of mushroom evolution.</title>
        <authorList>
            <person name="Varga T."/>
            <person name="Krizsan K."/>
            <person name="Foldi C."/>
            <person name="Dima B."/>
            <person name="Sanchez-Garcia M."/>
            <person name="Sanchez-Ramirez S."/>
            <person name="Szollosi G.J."/>
            <person name="Szarkandi J.G."/>
            <person name="Papp V."/>
            <person name="Albert L."/>
            <person name="Andreopoulos W."/>
            <person name="Angelini C."/>
            <person name="Antonin V."/>
            <person name="Barry K.W."/>
            <person name="Bougher N.L."/>
            <person name="Buchanan P."/>
            <person name="Buyck B."/>
            <person name="Bense V."/>
            <person name="Catcheside P."/>
            <person name="Chovatia M."/>
            <person name="Cooper J."/>
            <person name="Damon W."/>
            <person name="Desjardin D."/>
            <person name="Finy P."/>
            <person name="Geml J."/>
            <person name="Haridas S."/>
            <person name="Hughes K."/>
            <person name="Justo A."/>
            <person name="Karasinski D."/>
            <person name="Kautmanova I."/>
            <person name="Kiss B."/>
            <person name="Kocsube S."/>
            <person name="Kotiranta H."/>
            <person name="LaButti K.M."/>
            <person name="Lechner B.E."/>
            <person name="Liimatainen K."/>
            <person name="Lipzen A."/>
            <person name="Lukacs Z."/>
            <person name="Mihaltcheva S."/>
            <person name="Morgado L.N."/>
            <person name="Niskanen T."/>
            <person name="Noordeloos M.E."/>
            <person name="Ohm R.A."/>
            <person name="Ortiz-Santana B."/>
            <person name="Ovrebo C."/>
            <person name="Racz N."/>
            <person name="Riley R."/>
            <person name="Savchenko A."/>
            <person name="Shiryaev A."/>
            <person name="Soop K."/>
            <person name="Spirin V."/>
            <person name="Szebenyi C."/>
            <person name="Tomsovsky M."/>
            <person name="Tulloss R.E."/>
            <person name="Uehling J."/>
            <person name="Grigoriev I.V."/>
            <person name="Vagvolgyi C."/>
            <person name="Papp T."/>
            <person name="Martin F.M."/>
            <person name="Miettinen O."/>
            <person name="Hibbett D.S."/>
            <person name="Nagy L.G."/>
        </authorList>
    </citation>
    <scope>NUCLEOTIDE SEQUENCE [LARGE SCALE GENOMIC DNA]</scope>
    <source>
        <strain evidence="3 4">CBS 309.79</strain>
    </source>
</reference>
<keyword evidence="1" id="KW-0694">RNA-binding</keyword>
<accession>A0A5C3QXR9</accession>
<dbReference type="PROSITE" id="PS50137">
    <property type="entry name" value="DS_RBD"/>
    <property type="match status" value="1"/>
</dbReference>
<name>A0A5C3QXR9_9AGAR</name>
<dbReference type="OrthoDB" id="112668at2759"/>
<dbReference type="SUPFAM" id="SSF54768">
    <property type="entry name" value="dsRNA-binding domain-like"/>
    <property type="match status" value="1"/>
</dbReference>
<keyword evidence="4" id="KW-1185">Reference proteome</keyword>
<feature type="domain" description="DRBM" evidence="2">
    <location>
        <begin position="4"/>
        <end position="71"/>
    </location>
</feature>
<evidence type="ECO:0000313" key="4">
    <source>
        <dbReference type="Proteomes" id="UP000305067"/>
    </source>
</evidence>
<organism evidence="3 4">
    <name type="scientific">Pterulicium gracile</name>
    <dbReference type="NCBI Taxonomy" id="1884261"/>
    <lineage>
        <taxon>Eukaryota</taxon>
        <taxon>Fungi</taxon>
        <taxon>Dikarya</taxon>
        <taxon>Basidiomycota</taxon>
        <taxon>Agaricomycotina</taxon>
        <taxon>Agaricomycetes</taxon>
        <taxon>Agaricomycetidae</taxon>
        <taxon>Agaricales</taxon>
        <taxon>Pleurotineae</taxon>
        <taxon>Pterulaceae</taxon>
        <taxon>Pterulicium</taxon>
    </lineage>
</organism>
<proteinExistence type="predicted"/>
<evidence type="ECO:0000313" key="3">
    <source>
        <dbReference type="EMBL" id="TFL06137.1"/>
    </source>
</evidence>
<dbReference type="Gene3D" id="3.30.160.20">
    <property type="match status" value="1"/>
</dbReference>
<dbReference type="Proteomes" id="UP000305067">
    <property type="component" value="Unassembled WGS sequence"/>
</dbReference>
<dbReference type="Pfam" id="PF00035">
    <property type="entry name" value="dsrm"/>
    <property type="match status" value="1"/>
</dbReference>
<dbReference type="EMBL" id="ML178815">
    <property type="protein sequence ID" value="TFL06137.1"/>
    <property type="molecule type" value="Genomic_DNA"/>
</dbReference>
<sequence>MSSHYRMQLNNIVAQQRRALTYREVATGPKHDPLWTVAVYVNMVEFGRAVGKNLNATKEEAARQALALISQGY</sequence>
<protein>
    <recommendedName>
        <fullName evidence="2">DRBM domain-containing protein</fullName>
    </recommendedName>
</protein>
<dbReference type="AlphaFoldDB" id="A0A5C3QXR9"/>
<gene>
    <name evidence="3" type="ORF">BDV98DRAFT_588439</name>
</gene>
<dbReference type="GO" id="GO:0003723">
    <property type="term" value="F:RNA binding"/>
    <property type="evidence" value="ECO:0007669"/>
    <property type="project" value="UniProtKB-UniRule"/>
</dbReference>
<evidence type="ECO:0000256" key="1">
    <source>
        <dbReference type="PROSITE-ProRule" id="PRU00266"/>
    </source>
</evidence>
<evidence type="ECO:0000259" key="2">
    <source>
        <dbReference type="PROSITE" id="PS50137"/>
    </source>
</evidence>
<dbReference type="InterPro" id="IPR014720">
    <property type="entry name" value="dsRBD_dom"/>
</dbReference>
<dbReference type="SMART" id="SM00358">
    <property type="entry name" value="DSRM"/>
    <property type="match status" value="1"/>
</dbReference>